<dbReference type="Proteomes" id="UP000001396">
    <property type="component" value="Unassembled WGS sequence"/>
</dbReference>
<dbReference type="GeneID" id="31362397"/>
<protein>
    <submittedName>
        <fullName evidence="1">HssA/2C/7E family protein</fullName>
    </submittedName>
</protein>
<gene>
    <name evidence="1" type="ORF">PPL_06916</name>
</gene>
<name>D3BDW3_HETP5</name>
<evidence type="ECO:0000313" key="1">
    <source>
        <dbReference type="EMBL" id="EFA80094.1"/>
    </source>
</evidence>
<keyword evidence="2" id="KW-1185">Reference proteome</keyword>
<proteinExistence type="predicted"/>
<comment type="caution">
    <text evidence="1">The sequence shown here is derived from an EMBL/GenBank/DDBJ whole genome shotgun (WGS) entry which is preliminary data.</text>
</comment>
<dbReference type="RefSeq" id="XP_020432214.1">
    <property type="nucleotide sequence ID" value="XM_020577766.1"/>
</dbReference>
<organism evidence="1 2">
    <name type="scientific">Heterostelium pallidum (strain ATCC 26659 / Pp 5 / PN500)</name>
    <name type="common">Cellular slime mold</name>
    <name type="synonym">Polysphondylium pallidum</name>
    <dbReference type="NCBI Taxonomy" id="670386"/>
    <lineage>
        <taxon>Eukaryota</taxon>
        <taxon>Amoebozoa</taxon>
        <taxon>Evosea</taxon>
        <taxon>Eumycetozoa</taxon>
        <taxon>Dictyostelia</taxon>
        <taxon>Acytosteliales</taxon>
        <taxon>Acytosteliaceae</taxon>
        <taxon>Heterostelium</taxon>
    </lineage>
</organism>
<dbReference type="AlphaFoldDB" id="D3BDW3"/>
<evidence type="ECO:0000313" key="2">
    <source>
        <dbReference type="Proteomes" id="UP000001396"/>
    </source>
</evidence>
<dbReference type="EMBL" id="ADBJ01000031">
    <property type="protein sequence ID" value="EFA80094.1"/>
    <property type="molecule type" value="Genomic_DNA"/>
</dbReference>
<reference evidence="1 2" key="1">
    <citation type="journal article" date="2011" name="Genome Res.">
        <title>Phylogeny-wide analysis of social amoeba genomes highlights ancient origins for complex intercellular communication.</title>
        <authorList>
            <person name="Heidel A.J."/>
            <person name="Lawal H.M."/>
            <person name="Felder M."/>
            <person name="Schilde C."/>
            <person name="Helps N.R."/>
            <person name="Tunggal B."/>
            <person name="Rivero F."/>
            <person name="John U."/>
            <person name="Schleicher M."/>
            <person name="Eichinger L."/>
            <person name="Platzer M."/>
            <person name="Noegel A.A."/>
            <person name="Schaap P."/>
            <person name="Gloeckner G."/>
        </authorList>
    </citation>
    <scope>NUCLEOTIDE SEQUENCE [LARGE SCALE GENOMIC DNA]</scope>
    <source>
        <strain evidence="2">ATCC 26659 / Pp 5 / PN500</strain>
    </source>
</reference>
<sequence>MIFGSMKSLSNGTILSSVENSHSVGINTGGSQSSNNIACFGNGGWDNDFNNGCGDFNNGCGSNRFDRGCGSFNRWGNNC</sequence>
<accession>D3BDW3</accession>
<dbReference type="InParanoid" id="D3BDW3"/>